<dbReference type="GO" id="GO:0000150">
    <property type="term" value="F:DNA strand exchange activity"/>
    <property type="evidence" value="ECO:0007669"/>
    <property type="project" value="InterPro"/>
</dbReference>
<dbReference type="PANTHER" id="PTHR30461:SF2">
    <property type="entry name" value="SERINE RECOMBINASE PINE-RELATED"/>
    <property type="match status" value="1"/>
</dbReference>
<dbReference type="Pfam" id="PF13408">
    <property type="entry name" value="Zn_ribbon_recom"/>
    <property type="match status" value="1"/>
</dbReference>
<comment type="caution">
    <text evidence="4">The sequence shown here is derived from an EMBL/GenBank/DDBJ whole genome shotgun (WGS) entry which is preliminary data.</text>
</comment>
<protein>
    <submittedName>
        <fullName evidence="4">Site-specific recombinase, resolvase family</fullName>
    </submittedName>
</protein>
<dbReference type="Gene3D" id="3.90.1750.20">
    <property type="entry name" value="Putative Large Serine Recombinase, Chain B, Domain 2"/>
    <property type="match status" value="1"/>
</dbReference>
<dbReference type="InterPro" id="IPR025827">
    <property type="entry name" value="Zn_ribbon_recom_dom"/>
</dbReference>
<proteinExistence type="predicted"/>
<evidence type="ECO:0000256" key="1">
    <source>
        <dbReference type="ARBA" id="ARBA00023125"/>
    </source>
</evidence>
<reference evidence="4" key="1">
    <citation type="journal article" date="2013" name="Environ. Microbiol.">
        <title>Microbiota from the distal guts of lean and obese adolescents exhibit partial functional redundancy besides clear differences in community structure.</title>
        <authorList>
            <person name="Ferrer M."/>
            <person name="Ruiz A."/>
            <person name="Lanza F."/>
            <person name="Haange S.B."/>
            <person name="Oberbach A."/>
            <person name="Till H."/>
            <person name="Bargiela R."/>
            <person name="Campoy C."/>
            <person name="Segura M.T."/>
            <person name="Richter M."/>
            <person name="von Bergen M."/>
            <person name="Seifert J."/>
            <person name="Suarez A."/>
        </authorList>
    </citation>
    <scope>NUCLEOTIDE SEQUENCE</scope>
</reference>
<organism evidence="4">
    <name type="scientific">human gut metagenome</name>
    <dbReference type="NCBI Taxonomy" id="408170"/>
    <lineage>
        <taxon>unclassified sequences</taxon>
        <taxon>metagenomes</taxon>
        <taxon>organismal metagenomes</taxon>
    </lineage>
</organism>
<sequence>MVFDEETAPIVRKIFQWKIEGLSLPAIADRLDAMNAPNPEFQKYQVGVRTGNATAKKIWNKSSLTTILDNPHYVGDTVLGRTLNAIYKGVKNQHIDREEWIVFPNTHEAIISREDFQKVREMRNAAARTRVEKMERTEEIRATLINLFEDKIVCADCGRKLYFHRKRVDKRKDGAWYAFYECSSSVKRGNLCTPHYTRQDKLEADVLAAIQLQVKAALNYDKLLAKLRNSEGERSIRDQQNALITSLNLKLSGISKKRTRLYEDFTEGILDEEEYTFAKKAYDEQYVDLSRRLDEAVQRKVKFAEAMSEDNKWLTLMKSVSGATMLSQELVDESVELVKVHEDGSIELVMKYGDIYALTVQSIKEVQEAM</sequence>
<evidence type="ECO:0000256" key="2">
    <source>
        <dbReference type="ARBA" id="ARBA00023172"/>
    </source>
</evidence>
<dbReference type="InterPro" id="IPR038109">
    <property type="entry name" value="DNA_bind_recomb_sf"/>
</dbReference>
<gene>
    <name evidence="4" type="ORF">LEA_06699</name>
</gene>
<evidence type="ECO:0000259" key="3">
    <source>
        <dbReference type="PROSITE" id="PS51737"/>
    </source>
</evidence>
<dbReference type="EMBL" id="AJWY01004386">
    <property type="protein sequence ID" value="EKC72523.1"/>
    <property type="molecule type" value="Genomic_DNA"/>
</dbReference>
<dbReference type="PANTHER" id="PTHR30461">
    <property type="entry name" value="DNA-INVERTASE FROM LAMBDOID PROPHAGE"/>
    <property type="match status" value="1"/>
</dbReference>
<name>K1TS03_9ZZZZ</name>
<keyword evidence="2" id="KW-0233">DNA recombination</keyword>
<dbReference type="InterPro" id="IPR011109">
    <property type="entry name" value="DNA_bind_recombinase_dom"/>
</dbReference>
<keyword evidence="1" id="KW-0238">DNA-binding</keyword>
<dbReference type="Pfam" id="PF07508">
    <property type="entry name" value="Recombinase"/>
    <property type="match status" value="1"/>
</dbReference>
<dbReference type="GO" id="GO:0003677">
    <property type="term" value="F:DNA binding"/>
    <property type="evidence" value="ECO:0007669"/>
    <property type="project" value="UniProtKB-KW"/>
</dbReference>
<dbReference type="AlphaFoldDB" id="K1TS03"/>
<feature type="domain" description="Recombinase" evidence="3">
    <location>
        <begin position="1"/>
        <end position="129"/>
    </location>
</feature>
<accession>K1TS03</accession>
<dbReference type="InterPro" id="IPR050639">
    <property type="entry name" value="SSR_resolvase"/>
</dbReference>
<evidence type="ECO:0000313" key="4">
    <source>
        <dbReference type="EMBL" id="EKC72523.1"/>
    </source>
</evidence>
<dbReference type="PROSITE" id="PS51737">
    <property type="entry name" value="RECOMBINASE_DNA_BIND"/>
    <property type="match status" value="1"/>
</dbReference>